<keyword evidence="2" id="KW-1185">Reference proteome</keyword>
<evidence type="ECO:0000313" key="1">
    <source>
        <dbReference type="EMBL" id="SME99370.1"/>
    </source>
</evidence>
<sequence length="93" mass="9944">MQHHLRVELANHELLAIELPSAVEVRAVSGYHWLTVDGLDVCLAPGERDTVPAGTILAEGRGQLEFSPSSAVRAHGAEDRAAQGTMLLGKVCF</sequence>
<dbReference type="RefSeq" id="WP_085274967.1">
    <property type="nucleotide sequence ID" value="NZ_FXAG01000002.1"/>
</dbReference>
<name>A0A1Y6BDQ4_9NEIS</name>
<reference evidence="2" key="1">
    <citation type="submission" date="2017-04" db="EMBL/GenBank/DDBJ databases">
        <authorList>
            <person name="Varghese N."/>
            <person name="Submissions S."/>
        </authorList>
    </citation>
    <scope>NUCLEOTIDE SEQUENCE [LARGE SCALE GENOMIC DNA]</scope>
    <source>
        <strain evidence="2">DSM 22618</strain>
    </source>
</reference>
<dbReference type="Proteomes" id="UP000192920">
    <property type="component" value="Unassembled WGS sequence"/>
</dbReference>
<protein>
    <recommendedName>
        <fullName evidence="3">DUF2917 domain-containing protein</fullName>
    </recommendedName>
</protein>
<gene>
    <name evidence="1" type="ORF">SAMN02745746_00614</name>
</gene>
<proteinExistence type="predicted"/>
<accession>A0A1Y6BDQ4</accession>
<dbReference type="AlphaFoldDB" id="A0A1Y6BDQ4"/>
<dbReference type="EMBL" id="FXAG01000002">
    <property type="protein sequence ID" value="SME99370.1"/>
    <property type="molecule type" value="Genomic_DNA"/>
</dbReference>
<organism evidence="1 2">
    <name type="scientific">Pseudogulbenkiania subflava DSM 22618</name>
    <dbReference type="NCBI Taxonomy" id="1123014"/>
    <lineage>
        <taxon>Bacteria</taxon>
        <taxon>Pseudomonadati</taxon>
        <taxon>Pseudomonadota</taxon>
        <taxon>Betaproteobacteria</taxon>
        <taxon>Neisseriales</taxon>
        <taxon>Chromobacteriaceae</taxon>
        <taxon>Pseudogulbenkiania</taxon>
    </lineage>
</organism>
<evidence type="ECO:0000313" key="2">
    <source>
        <dbReference type="Proteomes" id="UP000192920"/>
    </source>
</evidence>
<evidence type="ECO:0008006" key="3">
    <source>
        <dbReference type="Google" id="ProtNLM"/>
    </source>
</evidence>
<dbReference type="STRING" id="1123014.SAMN02745746_00614"/>